<dbReference type="Gramene" id="Solyc04g005930.1.1">
    <property type="protein sequence ID" value="Solyc04g005930.1.1.1"/>
    <property type="gene ID" value="Solyc04g005930.1"/>
</dbReference>
<dbReference type="AlphaFoldDB" id="A0A3Q7FX63"/>
<evidence type="ECO:0000313" key="2">
    <source>
        <dbReference type="Proteomes" id="UP000004994"/>
    </source>
</evidence>
<reference evidence="1" key="1">
    <citation type="journal article" date="2012" name="Nature">
        <title>The tomato genome sequence provides insights into fleshy fruit evolution.</title>
        <authorList>
            <consortium name="Tomato Genome Consortium"/>
        </authorList>
    </citation>
    <scope>NUCLEOTIDE SEQUENCE [LARGE SCALE GENOMIC DNA]</scope>
    <source>
        <strain evidence="1">cv. Heinz 1706</strain>
    </source>
</reference>
<accession>A0A3Q7FX63</accession>
<reference evidence="1" key="2">
    <citation type="submission" date="2019-01" db="UniProtKB">
        <authorList>
            <consortium name="EnsemblPlants"/>
        </authorList>
    </citation>
    <scope>IDENTIFICATION</scope>
    <source>
        <strain evidence="1">cv. Heinz 1706</strain>
    </source>
</reference>
<sequence length="50" mass="6052">MREEREKRDEEREGIIIAIFIIHKAIVDNAYYSKCIVNTYHMFILLSTYD</sequence>
<evidence type="ECO:0000313" key="1">
    <source>
        <dbReference type="EnsemblPlants" id="Solyc04g005930.1.1.1"/>
    </source>
</evidence>
<dbReference type="Proteomes" id="UP000004994">
    <property type="component" value="Chromosome 4"/>
</dbReference>
<proteinExistence type="predicted"/>
<dbReference type="InParanoid" id="A0A3Q7FX63"/>
<name>A0A3Q7FX63_SOLLC</name>
<protein>
    <submittedName>
        <fullName evidence="1">Uncharacterized protein</fullName>
    </submittedName>
</protein>
<dbReference type="EnsemblPlants" id="Solyc04g005930.1.1">
    <property type="protein sequence ID" value="Solyc04g005930.1.1.1"/>
    <property type="gene ID" value="Solyc04g005930.1"/>
</dbReference>
<dbReference type="PaxDb" id="4081-Solyc04g005930.1.1"/>
<organism evidence="1">
    <name type="scientific">Solanum lycopersicum</name>
    <name type="common">Tomato</name>
    <name type="synonym">Lycopersicon esculentum</name>
    <dbReference type="NCBI Taxonomy" id="4081"/>
    <lineage>
        <taxon>Eukaryota</taxon>
        <taxon>Viridiplantae</taxon>
        <taxon>Streptophyta</taxon>
        <taxon>Embryophyta</taxon>
        <taxon>Tracheophyta</taxon>
        <taxon>Spermatophyta</taxon>
        <taxon>Magnoliopsida</taxon>
        <taxon>eudicotyledons</taxon>
        <taxon>Gunneridae</taxon>
        <taxon>Pentapetalae</taxon>
        <taxon>asterids</taxon>
        <taxon>lamiids</taxon>
        <taxon>Solanales</taxon>
        <taxon>Solanaceae</taxon>
        <taxon>Solanoideae</taxon>
        <taxon>Solaneae</taxon>
        <taxon>Solanum</taxon>
        <taxon>Solanum subgen. Lycopersicon</taxon>
    </lineage>
</organism>
<keyword evidence="2" id="KW-1185">Reference proteome</keyword>